<evidence type="ECO:0000313" key="2">
    <source>
        <dbReference type="Proteomes" id="UP000813461"/>
    </source>
</evidence>
<protein>
    <submittedName>
        <fullName evidence="1">Uncharacterized protein</fullName>
    </submittedName>
</protein>
<dbReference type="OrthoDB" id="3795731at2759"/>
<evidence type="ECO:0000313" key="1">
    <source>
        <dbReference type="EMBL" id="KAH7088301.1"/>
    </source>
</evidence>
<name>A0A8K0VZP2_9PLEO</name>
<accession>A0A8K0VZP2</accession>
<keyword evidence="2" id="KW-1185">Reference proteome</keyword>
<organism evidence="1 2">
    <name type="scientific">Paraphoma chrysanthemicola</name>
    <dbReference type="NCBI Taxonomy" id="798071"/>
    <lineage>
        <taxon>Eukaryota</taxon>
        <taxon>Fungi</taxon>
        <taxon>Dikarya</taxon>
        <taxon>Ascomycota</taxon>
        <taxon>Pezizomycotina</taxon>
        <taxon>Dothideomycetes</taxon>
        <taxon>Pleosporomycetidae</taxon>
        <taxon>Pleosporales</taxon>
        <taxon>Pleosporineae</taxon>
        <taxon>Phaeosphaeriaceae</taxon>
        <taxon>Paraphoma</taxon>
    </lineage>
</organism>
<sequence length="279" mass="31460">MKLQDAMVSMLHNIPVGSSTALTRFMDPAQNFRLIQSFIDPGNTDKLVITKRGNKIIVGIVTEHVAEECFEFDSRPFHGRSRLGKRATTRASDRKRRMSRIHNKCSIPFLIVDPIEERTVPRGARRLGLRNPGPSPQSFDWSQSVQRTPVKFVDELGGPPRTPADHPHIIDLSSVSPSRGRSPAGFDFSLEDAVVTMLFHHAPEVLHALLDLSSDWFRYEQRWKDGSGHTGNNIGRFAILRNNSEVIVEQDGPTSQAFTFTHSEVRYHGMWNGRGIRPT</sequence>
<dbReference type="EMBL" id="JAGMVJ010000008">
    <property type="protein sequence ID" value="KAH7088301.1"/>
    <property type="molecule type" value="Genomic_DNA"/>
</dbReference>
<dbReference type="AlphaFoldDB" id="A0A8K0VZP2"/>
<reference evidence="1" key="1">
    <citation type="journal article" date="2021" name="Nat. Commun.">
        <title>Genetic determinants of endophytism in the Arabidopsis root mycobiome.</title>
        <authorList>
            <person name="Mesny F."/>
            <person name="Miyauchi S."/>
            <person name="Thiergart T."/>
            <person name="Pickel B."/>
            <person name="Atanasova L."/>
            <person name="Karlsson M."/>
            <person name="Huettel B."/>
            <person name="Barry K.W."/>
            <person name="Haridas S."/>
            <person name="Chen C."/>
            <person name="Bauer D."/>
            <person name="Andreopoulos W."/>
            <person name="Pangilinan J."/>
            <person name="LaButti K."/>
            <person name="Riley R."/>
            <person name="Lipzen A."/>
            <person name="Clum A."/>
            <person name="Drula E."/>
            <person name="Henrissat B."/>
            <person name="Kohler A."/>
            <person name="Grigoriev I.V."/>
            <person name="Martin F.M."/>
            <person name="Hacquard S."/>
        </authorList>
    </citation>
    <scope>NUCLEOTIDE SEQUENCE</scope>
    <source>
        <strain evidence="1">MPI-SDFR-AT-0120</strain>
    </source>
</reference>
<gene>
    <name evidence="1" type="ORF">FB567DRAFT_579198</name>
</gene>
<comment type="caution">
    <text evidence="1">The sequence shown here is derived from an EMBL/GenBank/DDBJ whole genome shotgun (WGS) entry which is preliminary data.</text>
</comment>
<proteinExistence type="predicted"/>
<dbReference type="Proteomes" id="UP000813461">
    <property type="component" value="Unassembled WGS sequence"/>
</dbReference>